<evidence type="ECO:0000313" key="2">
    <source>
        <dbReference type="Proteomes" id="UP000198984"/>
    </source>
</evidence>
<sequence length="54" mass="6344">MDCKCIRWYSFNTQGGIRLQSVFKIPHYRFITPGDRIQPVIYKGFPLAAGSRYF</sequence>
<keyword evidence="2" id="KW-1185">Reference proteome</keyword>
<dbReference type="AlphaFoldDB" id="A0A1H7ZCQ4"/>
<protein>
    <submittedName>
        <fullName evidence="1">Uncharacterized protein</fullName>
    </submittedName>
</protein>
<reference evidence="1 2" key="1">
    <citation type="submission" date="2016-10" db="EMBL/GenBank/DDBJ databases">
        <authorList>
            <person name="de Groot N.N."/>
        </authorList>
    </citation>
    <scope>NUCLEOTIDE SEQUENCE [LARGE SCALE GENOMIC DNA]</scope>
    <source>
        <strain evidence="1 2">DSM 21039</strain>
    </source>
</reference>
<gene>
    <name evidence="1" type="ORF">SAMN04488505_10540</name>
</gene>
<dbReference type="Proteomes" id="UP000198984">
    <property type="component" value="Unassembled WGS sequence"/>
</dbReference>
<proteinExistence type="predicted"/>
<dbReference type="STRING" id="573321.SAMN04488505_10540"/>
<dbReference type="EMBL" id="FOBB01000005">
    <property type="protein sequence ID" value="SEM56011.1"/>
    <property type="molecule type" value="Genomic_DNA"/>
</dbReference>
<name>A0A1H7ZCQ4_9BACT</name>
<evidence type="ECO:0000313" key="1">
    <source>
        <dbReference type="EMBL" id="SEM56011.1"/>
    </source>
</evidence>
<accession>A0A1H7ZCQ4</accession>
<organism evidence="1 2">
    <name type="scientific">Chitinophaga rupis</name>
    <dbReference type="NCBI Taxonomy" id="573321"/>
    <lineage>
        <taxon>Bacteria</taxon>
        <taxon>Pseudomonadati</taxon>
        <taxon>Bacteroidota</taxon>
        <taxon>Chitinophagia</taxon>
        <taxon>Chitinophagales</taxon>
        <taxon>Chitinophagaceae</taxon>
        <taxon>Chitinophaga</taxon>
    </lineage>
</organism>